<evidence type="ECO:0000256" key="1">
    <source>
        <dbReference type="SAM" id="MobiDB-lite"/>
    </source>
</evidence>
<dbReference type="GO" id="GO:0003676">
    <property type="term" value="F:nucleic acid binding"/>
    <property type="evidence" value="ECO:0007669"/>
    <property type="project" value="InterPro"/>
</dbReference>
<evidence type="ECO:0000313" key="3">
    <source>
        <dbReference type="EMBL" id="ERL57031.1"/>
    </source>
</evidence>
<dbReference type="STRING" id="1354303.M917_0228"/>
<accession>U4TA83</accession>
<evidence type="ECO:0000259" key="2">
    <source>
        <dbReference type="PROSITE" id="PS50994"/>
    </source>
</evidence>
<dbReference type="InterPro" id="IPR012337">
    <property type="entry name" value="RNaseH-like_sf"/>
</dbReference>
<dbReference type="EMBL" id="AUSW01000006">
    <property type="protein sequence ID" value="ERL57031.1"/>
    <property type="molecule type" value="Genomic_DNA"/>
</dbReference>
<dbReference type="RefSeq" id="WP_021812904.1">
    <property type="nucleotide sequence ID" value="NZ_AUSW01000006.1"/>
</dbReference>
<dbReference type="SUPFAM" id="SSF53098">
    <property type="entry name" value="Ribonuclease H-like"/>
    <property type="match status" value="1"/>
</dbReference>
<dbReference type="PROSITE" id="PS50994">
    <property type="entry name" value="INTEGRASE"/>
    <property type="match status" value="1"/>
</dbReference>
<dbReference type="Gene3D" id="3.30.420.10">
    <property type="entry name" value="Ribonuclease H-like superfamily/Ribonuclease H"/>
    <property type="match status" value="1"/>
</dbReference>
<dbReference type="PATRIC" id="fig|1354303.4.peg.229"/>
<dbReference type="InterPro" id="IPR001584">
    <property type="entry name" value="Integrase_cat-core"/>
</dbReference>
<organism evidence="3 4">
    <name type="scientific">Psychrobacter aquaticus CMS 56</name>
    <dbReference type="NCBI Taxonomy" id="1354303"/>
    <lineage>
        <taxon>Bacteria</taxon>
        <taxon>Pseudomonadati</taxon>
        <taxon>Pseudomonadota</taxon>
        <taxon>Gammaproteobacteria</taxon>
        <taxon>Moraxellales</taxon>
        <taxon>Moraxellaceae</taxon>
        <taxon>Psychrobacter</taxon>
    </lineage>
</organism>
<dbReference type="Proteomes" id="UP000016761">
    <property type="component" value="Unassembled WGS sequence"/>
</dbReference>
<feature type="compositionally biased region" description="Basic and acidic residues" evidence="1">
    <location>
        <begin position="641"/>
        <end position="651"/>
    </location>
</feature>
<dbReference type="GO" id="GO:0015074">
    <property type="term" value="P:DNA integration"/>
    <property type="evidence" value="ECO:0007669"/>
    <property type="project" value="InterPro"/>
</dbReference>
<reference evidence="3 4" key="1">
    <citation type="journal article" date="2013" name="Genome Announc.">
        <title>Draft Genome Sequence of Psychrobacter aquaticus Strain CMS 56T, Isolated from a Cyanobacterial Mat Sample Collected from Water Bodies in the McMurdo Dry Valley Region of Antarctica.</title>
        <authorList>
            <person name="Reddy G.S."/>
            <person name="Ara S."/>
            <person name="Singh A."/>
            <person name="Kumar Pinnaka A."/>
            <person name="Shivaji S."/>
        </authorList>
    </citation>
    <scope>NUCLEOTIDE SEQUENCE [LARGE SCALE GENOMIC DNA]</scope>
    <source>
        <strain evidence="3 4">CMS 56</strain>
    </source>
</reference>
<sequence length="697" mass="80438">MLRINDVYDYKQTKFRLLSEITSGYIWINIDDKSAMPEFIDRLSLNVLIEDEACTLTQDPYENLRLTNEPSASSRAIKRDNNYALISPIILDPDHYEANVRGPLINDVLAQNKTTKQTLYRLLRNYWQRGQTPNALLPVRTNKRKDGKERQIKKKLGRPRIYSDGKGMIITDEIARLFNLVINRHLLNQSKHTIGYAYRKFQSIYRSKYPQINDTEIPTIWQFKYHYDTNFSTLEKLRSRTNNKIFNKDIRPLHSTVNTHILGPGSKYEIDATIADIYLLSDSDRASIVGRPIIYLIADVFSRMVTGFYIGFENPSYVTSVQAIKTAVCDKTDICKKFGIDISSEDWPCIGLPESILADRGELLGSQIETLEKSFSVRIENTPAYRGDLKGIVERYFNTIQAKFKPHTTKMGVVQGIKEVRRGGHDYRIDATLTITDFTKIIINSILMHNNHHLLASYDREADMPPDMPLIPIEIWNWGLQNRTGQLRAVDADSIHVALLPRHTATISNLGIKLFGVYYTCSEIMQHGWLHRKGTVNRPRSIQVAYDLIDASKIYIFYEDNSLNYWIGTLADRSREFKNCSWWEVWQVQKIQKVANAKQEIKSSIALTDLEDEIQAILKESEMKKNNSNESKNSRISKIRSNRDTEKASERHHQKQSHHIKNKTHLKVIKDDSPNSPSDEDLALSNPIYTSLLFEDE</sequence>
<comment type="caution">
    <text evidence="3">The sequence shown here is derived from an EMBL/GenBank/DDBJ whole genome shotgun (WGS) entry which is preliminary data.</text>
</comment>
<feature type="compositionally biased region" description="Basic residues" evidence="1">
    <location>
        <begin position="652"/>
        <end position="667"/>
    </location>
</feature>
<dbReference type="InterPro" id="IPR036397">
    <property type="entry name" value="RNaseH_sf"/>
</dbReference>
<evidence type="ECO:0000313" key="4">
    <source>
        <dbReference type="Proteomes" id="UP000016761"/>
    </source>
</evidence>
<dbReference type="InterPro" id="IPR015378">
    <property type="entry name" value="Transposase-like_Mu_C"/>
</dbReference>
<dbReference type="eggNOG" id="COG2801">
    <property type="taxonomic scope" value="Bacteria"/>
</dbReference>
<feature type="region of interest" description="Disordered" evidence="1">
    <location>
        <begin position="621"/>
        <end position="683"/>
    </location>
</feature>
<dbReference type="Pfam" id="PF09299">
    <property type="entry name" value="Mu-transpos_C"/>
    <property type="match status" value="1"/>
</dbReference>
<proteinExistence type="predicted"/>
<feature type="domain" description="Integrase catalytic" evidence="2">
    <location>
        <begin position="260"/>
        <end position="480"/>
    </location>
</feature>
<dbReference type="AlphaFoldDB" id="U4TA83"/>
<gene>
    <name evidence="3" type="ORF">M917_0228</name>
</gene>
<protein>
    <submittedName>
        <fullName evidence="3">Transposon Tn7 transposition protein tnsB</fullName>
    </submittedName>
</protein>
<name>U4TA83_9GAMM</name>
<keyword evidence="4" id="KW-1185">Reference proteome</keyword>
<dbReference type="OrthoDB" id="501284at2"/>